<dbReference type="RefSeq" id="WP_321546279.1">
    <property type="nucleotide sequence ID" value="NZ_JAXIVS010000004.1"/>
</dbReference>
<reference evidence="2 3" key="1">
    <citation type="submission" date="2023-12" db="EMBL/GenBank/DDBJ databases">
        <title>the genome sequence of Hyalangium sp. s54d21.</title>
        <authorList>
            <person name="Zhang X."/>
        </authorList>
    </citation>
    <scope>NUCLEOTIDE SEQUENCE [LARGE SCALE GENOMIC DNA]</scope>
    <source>
        <strain evidence="3">s54d21</strain>
    </source>
</reference>
<sequence>MVDRYPYMTPKPPGLLVRYIQQGRCVVFVGAGLSSAAGLPTWRKLLLEVVDDMVAALPEGETHQAELQRLVEQGKLLEVADFCKEELGAAYHQFLTDKLRGDKEALPAVHQTLMQLPFSAWVTTNYDKLLERAYAAEKGAYPKTLTHKDTEALGGLLFNGGPFILKAHGDIDRPETVVLTSRDYSEIIHANPAFNEVFTGLLLTKALFFVGYSLSDPDFRLLMDRQLTHFRGYVPERYALMTDLGPVERDVLWRTARIRVIPYTSGKHEEVPLFLRALKDAVTPKPVAVESPAQMKVVPQNMAAPVAPPIPAPHPSDSRVPARAPSPVPQSPGGLLSRLLEPLGVSHPSEESTEDEATLSAGPVPQAAPAVPQPAATRTAASIEPQHLFLESAEGRLQLRLIQGKPESTVQGVAPSALTEDLWLSLKRALEEGAKSHAWLYTHVPKLFAKYLPGPVLEALGAPSVSPQAPLVLHGAPELARFPWELLPLRDAPVALARKVVRAPVGVARQARGTPRVRSSPRVLLIEGGGSTSGGARQEIDALARLYGRSLGISCTVLRGEDAMFNRVMAELDRELPDLLHYTGGVGQVDGELYLELPGAMELSSGALRSVLDRGQLPFLVVNAPSSAFVPHAFGVHAGARGYQRLPVPNSRVSLFEGREGFMDLATQVGVGAFVGAFDMPSAEAGTAFMAALHRDLLLRLPIADAVRRARVETLQKFPEDPTARQYVLSGDGALSFPAAGDDEG</sequence>
<dbReference type="Pfam" id="PF13289">
    <property type="entry name" value="SIR2_2"/>
    <property type="match status" value="1"/>
</dbReference>
<name>A0ABU5H277_9BACT</name>
<organism evidence="2 3">
    <name type="scientific">Hyalangium rubrum</name>
    <dbReference type="NCBI Taxonomy" id="3103134"/>
    <lineage>
        <taxon>Bacteria</taxon>
        <taxon>Pseudomonadati</taxon>
        <taxon>Myxococcota</taxon>
        <taxon>Myxococcia</taxon>
        <taxon>Myxococcales</taxon>
        <taxon>Cystobacterineae</taxon>
        <taxon>Archangiaceae</taxon>
        <taxon>Hyalangium</taxon>
    </lineage>
</organism>
<accession>A0ABU5H277</accession>
<feature type="compositionally biased region" description="Low complexity" evidence="1">
    <location>
        <begin position="361"/>
        <end position="379"/>
    </location>
</feature>
<evidence type="ECO:0000313" key="2">
    <source>
        <dbReference type="EMBL" id="MDY7227558.1"/>
    </source>
</evidence>
<dbReference type="InterPro" id="IPR029035">
    <property type="entry name" value="DHS-like_NAD/FAD-binding_dom"/>
</dbReference>
<dbReference type="EMBL" id="JAXIVS010000004">
    <property type="protein sequence ID" value="MDY7227558.1"/>
    <property type="molecule type" value="Genomic_DNA"/>
</dbReference>
<evidence type="ECO:0000256" key="1">
    <source>
        <dbReference type="SAM" id="MobiDB-lite"/>
    </source>
</evidence>
<protein>
    <submittedName>
        <fullName evidence="2">SIR2 family protein</fullName>
    </submittedName>
</protein>
<dbReference type="SUPFAM" id="SSF52467">
    <property type="entry name" value="DHS-like NAD/FAD-binding domain"/>
    <property type="match status" value="1"/>
</dbReference>
<keyword evidence="3" id="KW-1185">Reference proteome</keyword>
<proteinExistence type="predicted"/>
<dbReference type="Proteomes" id="UP001291309">
    <property type="component" value="Unassembled WGS sequence"/>
</dbReference>
<gene>
    <name evidence="2" type="ORF">SYV04_14190</name>
</gene>
<dbReference type="Gene3D" id="3.40.50.1220">
    <property type="entry name" value="TPP-binding domain"/>
    <property type="match status" value="1"/>
</dbReference>
<feature type="region of interest" description="Disordered" evidence="1">
    <location>
        <begin position="306"/>
        <end position="379"/>
    </location>
</feature>
<evidence type="ECO:0000313" key="3">
    <source>
        <dbReference type="Proteomes" id="UP001291309"/>
    </source>
</evidence>
<comment type="caution">
    <text evidence="2">The sequence shown here is derived from an EMBL/GenBank/DDBJ whole genome shotgun (WGS) entry which is preliminary data.</text>
</comment>